<feature type="active site" evidence="6">
    <location>
        <position position="847"/>
    </location>
</feature>
<feature type="region of interest" description="Disordered" evidence="9">
    <location>
        <begin position="499"/>
        <end position="568"/>
    </location>
</feature>
<reference evidence="13" key="1">
    <citation type="submission" date="2017-02" db="EMBL/GenBank/DDBJ databases">
        <authorList>
            <person name="Dridi B."/>
        </authorList>
    </citation>
    <scope>NUCLEOTIDE SEQUENCE [LARGE SCALE GENOMIC DNA]</scope>
    <source>
        <strain evidence="13">B Co 03.10</strain>
    </source>
</reference>
<dbReference type="InterPro" id="IPR016162">
    <property type="entry name" value="Ald_DH_N"/>
</dbReference>
<keyword evidence="13" id="KW-1185">Reference proteome</keyword>
<dbReference type="PIRSF" id="PIRSF000197">
    <property type="entry name" value="Bifunct_PutA"/>
    <property type="match status" value="1"/>
</dbReference>
<dbReference type="InterPro" id="IPR016161">
    <property type="entry name" value="Ald_DH/histidinol_DH"/>
</dbReference>
<dbReference type="InterPro" id="IPR025703">
    <property type="entry name" value="Bifunct_PutA"/>
</dbReference>
<organism evidence="12 13">
    <name type="scientific">Brevibacterium yomogidense</name>
    <dbReference type="NCBI Taxonomy" id="946573"/>
    <lineage>
        <taxon>Bacteria</taxon>
        <taxon>Bacillati</taxon>
        <taxon>Actinomycetota</taxon>
        <taxon>Actinomycetes</taxon>
        <taxon>Micrococcales</taxon>
        <taxon>Brevibacteriaceae</taxon>
        <taxon>Brevibacterium</taxon>
    </lineage>
</organism>
<dbReference type="Gene3D" id="3.40.605.10">
    <property type="entry name" value="Aldehyde Dehydrogenase, Chain A, domain 1"/>
    <property type="match status" value="1"/>
</dbReference>
<feature type="domain" description="Proline dehydrogenase" evidence="11">
    <location>
        <begin position="180"/>
        <end position="470"/>
    </location>
</feature>
<dbReference type="InterPro" id="IPR029510">
    <property type="entry name" value="Ald_DH_CS_GLU"/>
</dbReference>
<feature type="compositionally biased region" description="Low complexity" evidence="9">
    <location>
        <begin position="1"/>
        <end position="12"/>
    </location>
</feature>
<evidence type="ECO:0000256" key="8">
    <source>
        <dbReference type="RuleBase" id="RU003345"/>
    </source>
</evidence>
<dbReference type="GO" id="GO:0010133">
    <property type="term" value="P:L-proline catabolic process to L-glutamate"/>
    <property type="evidence" value="ECO:0007669"/>
    <property type="project" value="InterPro"/>
</dbReference>
<dbReference type="InterPro" id="IPR002872">
    <property type="entry name" value="Proline_DH_dom"/>
</dbReference>
<dbReference type="Gene3D" id="3.20.20.220">
    <property type="match status" value="1"/>
</dbReference>
<dbReference type="Pfam" id="PF00171">
    <property type="entry name" value="Aldedh"/>
    <property type="match status" value="1"/>
</dbReference>
<dbReference type="EMBL" id="FWFF01000006">
    <property type="protein sequence ID" value="SLM95668.1"/>
    <property type="molecule type" value="Genomic_DNA"/>
</dbReference>
<dbReference type="SUPFAM" id="SSF51730">
    <property type="entry name" value="FAD-linked oxidoreductase"/>
    <property type="match status" value="1"/>
</dbReference>
<dbReference type="InterPro" id="IPR015590">
    <property type="entry name" value="Aldehyde_DH_dom"/>
</dbReference>
<dbReference type="PROSITE" id="PS00070">
    <property type="entry name" value="ALDEHYDE_DEHYDR_CYS"/>
    <property type="match status" value="1"/>
</dbReference>
<feature type="region of interest" description="Disordered" evidence="9">
    <location>
        <begin position="1"/>
        <end position="48"/>
    </location>
</feature>
<dbReference type="PANTHER" id="PTHR42862:SF1">
    <property type="entry name" value="DELTA-1-PYRROLINE-5-CARBOXYLATE DEHYDROGENASE 2, ISOFORM A-RELATED"/>
    <property type="match status" value="1"/>
</dbReference>
<accession>A0A1X6X8X5</accession>
<evidence type="ECO:0000256" key="9">
    <source>
        <dbReference type="SAM" id="MobiDB-lite"/>
    </source>
</evidence>
<dbReference type="SUPFAM" id="SSF53720">
    <property type="entry name" value="ALDH-like"/>
    <property type="match status" value="1"/>
</dbReference>
<evidence type="ECO:0000256" key="6">
    <source>
        <dbReference type="PIRSR" id="PIRSR000197-1"/>
    </source>
</evidence>
<evidence type="ECO:0000256" key="5">
    <source>
        <dbReference type="ARBA" id="ARBA00048142"/>
    </source>
</evidence>
<evidence type="ECO:0000256" key="2">
    <source>
        <dbReference type="ARBA" id="ARBA00012884"/>
    </source>
</evidence>
<evidence type="ECO:0000256" key="4">
    <source>
        <dbReference type="ARBA" id="ARBA00023027"/>
    </source>
</evidence>
<dbReference type="GO" id="GO:0009898">
    <property type="term" value="C:cytoplasmic side of plasma membrane"/>
    <property type="evidence" value="ECO:0007669"/>
    <property type="project" value="TreeGrafter"/>
</dbReference>
<feature type="domain" description="Aldehyde dehydrogenase" evidence="10">
    <location>
        <begin position="604"/>
        <end position="1045"/>
    </location>
</feature>
<dbReference type="InterPro" id="IPR050485">
    <property type="entry name" value="Proline_metab_enzyme"/>
</dbReference>
<feature type="compositionally biased region" description="Low complexity" evidence="9">
    <location>
        <begin position="19"/>
        <end position="42"/>
    </location>
</feature>
<dbReference type="Proteomes" id="UP000196581">
    <property type="component" value="Unassembled WGS sequence"/>
</dbReference>
<comment type="catalytic activity">
    <reaction evidence="5">
        <text>L-glutamate 5-semialdehyde + NAD(+) + H2O = L-glutamate + NADH + 2 H(+)</text>
        <dbReference type="Rhea" id="RHEA:30235"/>
        <dbReference type="ChEBI" id="CHEBI:15377"/>
        <dbReference type="ChEBI" id="CHEBI:15378"/>
        <dbReference type="ChEBI" id="CHEBI:29985"/>
        <dbReference type="ChEBI" id="CHEBI:57540"/>
        <dbReference type="ChEBI" id="CHEBI:57945"/>
        <dbReference type="ChEBI" id="CHEBI:58066"/>
        <dbReference type="EC" id="1.2.1.88"/>
    </reaction>
</comment>
<dbReference type="InterPro" id="IPR016160">
    <property type="entry name" value="Ald_DH_CS_CYS"/>
</dbReference>
<evidence type="ECO:0000313" key="13">
    <source>
        <dbReference type="Proteomes" id="UP000196581"/>
    </source>
</evidence>
<evidence type="ECO:0000313" key="12">
    <source>
        <dbReference type="EMBL" id="SLM95668.1"/>
    </source>
</evidence>
<dbReference type="InterPro" id="IPR029041">
    <property type="entry name" value="FAD-linked_oxidoreductase-like"/>
</dbReference>
<evidence type="ECO:0000259" key="10">
    <source>
        <dbReference type="Pfam" id="PF00171"/>
    </source>
</evidence>
<dbReference type="PROSITE" id="PS00687">
    <property type="entry name" value="ALDEHYDE_DEHYDR_GLU"/>
    <property type="match status" value="1"/>
</dbReference>
<feature type="compositionally biased region" description="Low complexity" evidence="9">
    <location>
        <begin position="519"/>
        <end position="534"/>
    </location>
</feature>
<dbReference type="GO" id="GO:0003700">
    <property type="term" value="F:DNA-binding transcription factor activity"/>
    <property type="evidence" value="ECO:0007669"/>
    <property type="project" value="InterPro"/>
</dbReference>
<proteinExistence type="inferred from homology"/>
<dbReference type="Pfam" id="PF01619">
    <property type="entry name" value="Pro_dh"/>
    <property type="match status" value="1"/>
</dbReference>
<dbReference type="Gene3D" id="3.40.309.10">
    <property type="entry name" value="Aldehyde Dehydrogenase, Chain A, domain 2"/>
    <property type="match status" value="1"/>
</dbReference>
<evidence type="ECO:0000259" key="11">
    <source>
        <dbReference type="Pfam" id="PF01619"/>
    </source>
</evidence>
<dbReference type="EC" id="1.2.1.88" evidence="2"/>
<comment type="pathway">
    <text evidence="1">Amino-acid degradation; L-proline degradation into L-glutamate; L-glutamate from L-proline: step 2/2.</text>
</comment>
<gene>
    <name evidence="12" type="ORF">FM105_04995</name>
</gene>
<keyword evidence="3 8" id="KW-0560">Oxidoreductase</keyword>
<dbReference type="RefSeq" id="WP_087005691.1">
    <property type="nucleotide sequence ID" value="NZ_FWFF01000006.1"/>
</dbReference>
<comment type="similarity">
    <text evidence="8">Belongs to the aldehyde dehydrogenase family.</text>
</comment>
<dbReference type="InterPro" id="IPR016163">
    <property type="entry name" value="Ald_DH_C"/>
</dbReference>
<evidence type="ECO:0000256" key="1">
    <source>
        <dbReference type="ARBA" id="ARBA00004786"/>
    </source>
</evidence>
<name>A0A1X6X8X5_9MICO</name>
<dbReference type="PANTHER" id="PTHR42862">
    <property type="entry name" value="DELTA-1-PYRROLINE-5-CARBOXYLATE DEHYDROGENASE 1, ISOFORM A-RELATED"/>
    <property type="match status" value="1"/>
</dbReference>
<dbReference type="GO" id="GO:0004657">
    <property type="term" value="F:proline dehydrogenase activity"/>
    <property type="evidence" value="ECO:0007669"/>
    <property type="project" value="InterPro"/>
</dbReference>
<feature type="compositionally biased region" description="Polar residues" evidence="9">
    <location>
        <begin position="536"/>
        <end position="547"/>
    </location>
</feature>
<protein>
    <recommendedName>
        <fullName evidence="2">L-glutamate gamma-semialdehyde dehydrogenase</fullName>
        <ecNumber evidence="2">1.2.1.88</ecNumber>
    </recommendedName>
</protein>
<dbReference type="AlphaFoldDB" id="A0A1X6X8X5"/>
<feature type="active site" evidence="6 7">
    <location>
        <position position="813"/>
    </location>
</feature>
<dbReference type="GO" id="GO:0003842">
    <property type="term" value="F:L-glutamate gamma-semialdehyde dehydrogenase activity"/>
    <property type="evidence" value="ECO:0007669"/>
    <property type="project" value="UniProtKB-EC"/>
</dbReference>
<sequence>MQTRTPTTRPTTGSDTAGPAVTSATVTSAATTSTPVTSSATTDADRSPTARIAELTEIADRAVDTSRRWLRVASGLQVKDPGADRLAAVLGDEGGVDFTVGFVDRVIRTEDPHAAGAALVDIAEDAPASLPALDRAQIRAGAALAPVIPQVVVPAARARMRQMLSHMIVDARPGPFGRAVGTLRADGSKLNVNLLGEAVLGEAEAQHHTDEVQRLLHRDDVDYVSVKVSSIASQIDLWAFEESTDMVCERLRPLLRFAASQPAGTAFVNLDMEEYQDLELTIAVFTRLLSEPELLHYEAGIVIQAYLPDALDAVQRLSAFAAERVARGGAGIKIRLVKGANLPMEQVHGELAGWPVTVCPSKEDTDANYKRVLDWVLRREHLDGLRMGVASHNIFDIAFAHELTRARGVDDAVEFEMLQGMARAEAAAIGRDVGDIRLYVPAVHPDHFDAAVSYLVRRLDENSSPENFMSGITELRNGNHIFRREEDRFRTAIGILTDTIATDDDAPPRRRRTQDRAQEAAAEAARTSSTTGTAQPGGSPTTGTAQPGGSPAAGTVQPGDGQSSSAGASAAVLPVLPDVFRNEPDTDPALPANRAWWTDHRDGATRSSPAAISLPNADAVDEVVARARTASTAWQEAGAQHRGRVLLRAADIMGARRGDFLAVMADEVGKTPDQSDPEVSEAIDFLRYYALRAQELEQIDGARFAPDRVVVITPPWNFPVAIPTGSTVAALAVGASAIHKPSSPTPRCSALIIECLHDAGVPADVLQLVRPTEGGVGRALVSHPDVDRVILTGASETAMLFKSFRADLPIAAETSGKNALVITPSADRDLAVADLVASAFGHAGQKCSAASLGILVGSVADSRRFRDQLIDAASSLIVGWPASGPQGADRTQEHAASMGPLTIEPEDKLLRALTTLEPGEEWLLEPQRLDDTGRLWSPGIKTGVAPGSHFHLTEVFGPVLGLMRADSLEEAIELQNAVDFGLTAGIHSLDADEAAQWLDEVQAGNAYVNRGITGAIVQRQPFGGWKKSSVGLGSKAGGPRYLMQFGTWHDAAGAPKDAGAWLTAAQESDRRAWATMGKPTDPTGLESEANILRLLPRPVTVRVTDPVAPEVLARLAHAAATAGAPLAWSLSEQAVHAGAANVDATAEAVVESADAFAARVAGGDVDDTVGARIRVVGEVEDALRQATIERPEVAILEGPVTGSGEVELRHYVHEQAVSMTLHRFGTASRSFHALADRLRG</sequence>
<evidence type="ECO:0000256" key="7">
    <source>
        <dbReference type="PROSITE-ProRule" id="PRU10007"/>
    </source>
</evidence>
<evidence type="ECO:0000256" key="3">
    <source>
        <dbReference type="ARBA" id="ARBA00023002"/>
    </source>
</evidence>
<keyword evidence="4" id="KW-0520">NAD</keyword>